<comment type="caution">
    <text evidence="1">The sequence shown here is derived from an EMBL/GenBank/DDBJ whole genome shotgun (WGS) entry which is preliminary data.</text>
</comment>
<evidence type="ECO:0000313" key="1">
    <source>
        <dbReference type="EMBL" id="TXF99628.1"/>
    </source>
</evidence>
<evidence type="ECO:0000313" key="2">
    <source>
        <dbReference type="Proteomes" id="UP000321413"/>
    </source>
</evidence>
<name>A0A5C7FUJ9_9BURK</name>
<dbReference type="AlphaFoldDB" id="A0A5C7FUJ9"/>
<gene>
    <name evidence="1" type="ORF">FVD38_12210</name>
</gene>
<sequence>MKFSEYVILGRQGLLMDPLGFLSPYTALQDKLFKQFTVLSNQPAYHGVLALIYTFLAERGIAPGQKDFALQFRRAEILWGLLHTVESASSTVLNITKYTALMRERDSLALGDIRNNDRIYASLGYGTLGHYSSPSSTWGILDKAGKQLTARGSELASAFGKRKGKSLRAALDSWWEGESWDLGRMNDHAALFETGAPAGRAEAQVWRTLISEYCDRTPAVRCLWDRPISVDEDEDWQHDAASYAAGFDAWRSRYAPLKTELTQVELFQQLIGLVQHIFEREYLSCAEKDNGPLPFDELEEDLAGALRVTARAYGQMPDAGDTKGLFAGLTEVRDYQDAAQRILAHHVAHQKAKGSTPFMEDGELRVQGKFEVLSYGERRSALAKAGGRGARLALVAFQHRRDWHFQRANRYHLHAQA</sequence>
<keyword evidence="2" id="KW-1185">Reference proteome</keyword>
<accession>A0A5C7FUJ9</accession>
<organism evidence="1 2">
    <name type="scientific">Massilia arenae</name>
    <dbReference type="NCBI Taxonomy" id="2603288"/>
    <lineage>
        <taxon>Bacteria</taxon>
        <taxon>Pseudomonadati</taxon>
        <taxon>Pseudomonadota</taxon>
        <taxon>Betaproteobacteria</taxon>
        <taxon>Burkholderiales</taxon>
        <taxon>Oxalobacteraceae</taxon>
        <taxon>Telluria group</taxon>
        <taxon>Massilia</taxon>
    </lineage>
</organism>
<proteinExistence type="predicted"/>
<dbReference type="Proteomes" id="UP000321413">
    <property type="component" value="Unassembled WGS sequence"/>
</dbReference>
<protein>
    <submittedName>
        <fullName evidence="1">Uncharacterized protein</fullName>
    </submittedName>
</protein>
<reference evidence="1 2" key="1">
    <citation type="submission" date="2019-08" db="EMBL/GenBank/DDBJ databases">
        <title>Massilia golmudensis sp. nov., isolated from sand in the Qinghai-Tibetan Plateau.</title>
        <authorList>
            <person name="Zhang B."/>
        </authorList>
    </citation>
    <scope>NUCLEOTIDE SEQUENCE [LARGE SCALE GENOMIC DNA]</scope>
    <source>
        <strain evidence="1 2">GEM5</strain>
    </source>
</reference>
<dbReference type="EMBL" id="VPFD01000012">
    <property type="protein sequence ID" value="TXF99628.1"/>
    <property type="molecule type" value="Genomic_DNA"/>
</dbReference>